<dbReference type="OrthoDB" id="2154311at2759"/>
<comment type="cofactor">
    <cofactor evidence="1">
        <name>Mg(2+)</name>
        <dbReference type="ChEBI" id="CHEBI:18420"/>
    </cofactor>
</comment>
<dbReference type="EC" id="2.1.1.386" evidence="11"/>
<evidence type="ECO:0000256" key="11">
    <source>
        <dbReference type="ARBA" id="ARBA00035025"/>
    </source>
</evidence>
<evidence type="ECO:0000313" key="13">
    <source>
        <dbReference type="EMBL" id="KNZ61468.1"/>
    </source>
</evidence>
<dbReference type="GO" id="GO:0046872">
    <property type="term" value="F:metal ion binding"/>
    <property type="evidence" value="ECO:0007669"/>
    <property type="project" value="UniProtKB-KW"/>
</dbReference>
<evidence type="ECO:0000256" key="1">
    <source>
        <dbReference type="ARBA" id="ARBA00001946"/>
    </source>
</evidence>
<keyword evidence="4" id="KW-0489">Methyltransferase</keyword>
<evidence type="ECO:0000256" key="5">
    <source>
        <dbReference type="ARBA" id="ARBA00022679"/>
    </source>
</evidence>
<dbReference type="InterPro" id="IPR029063">
    <property type="entry name" value="SAM-dependent_MTases_sf"/>
</dbReference>
<name>A0A0L6VL29_9BASI</name>
<dbReference type="GO" id="GO:0030422">
    <property type="term" value="P:siRNA processing"/>
    <property type="evidence" value="ECO:0007669"/>
    <property type="project" value="TreeGrafter"/>
</dbReference>
<keyword evidence="8" id="KW-0460">Magnesium</keyword>
<evidence type="ECO:0000256" key="6">
    <source>
        <dbReference type="ARBA" id="ARBA00022691"/>
    </source>
</evidence>
<dbReference type="Proteomes" id="UP000037035">
    <property type="component" value="Unassembled WGS sequence"/>
</dbReference>
<dbReference type="GO" id="GO:0005634">
    <property type="term" value="C:nucleus"/>
    <property type="evidence" value="ECO:0007669"/>
    <property type="project" value="TreeGrafter"/>
</dbReference>
<gene>
    <name evidence="13" type="ORF">VP01_1396g5</name>
</gene>
<dbReference type="VEuPathDB" id="FungiDB:VP01_1396g5"/>
<reference evidence="13 14" key="1">
    <citation type="submission" date="2015-08" db="EMBL/GenBank/DDBJ databases">
        <title>Next Generation Sequencing and Analysis of the Genome of Puccinia sorghi L Schw, the Causal Agent of Maize Common Rust.</title>
        <authorList>
            <person name="Rochi L."/>
            <person name="Burguener G."/>
            <person name="Darino M."/>
            <person name="Turjanski A."/>
            <person name="Kreff E."/>
            <person name="Dieguez M.J."/>
            <person name="Sacco F."/>
        </authorList>
    </citation>
    <scope>NUCLEOTIDE SEQUENCE [LARGE SCALE GENOMIC DNA]</scope>
    <source>
        <strain evidence="13 14">RO10H11247</strain>
    </source>
</reference>
<dbReference type="EMBL" id="LAVV01004409">
    <property type="protein sequence ID" value="KNZ61468.1"/>
    <property type="molecule type" value="Genomic_DNA"/>
</dbReference>
<keyword evidence="7" id="KW-0479">Metal-binding</keyword>
<keyword evidence="9" id="KW-0694">RNA-binding</keyword>
<evidence type="ECO:0000256" key="2">
    <source>
        <dbReference type="ARBA" id="ARBA00009026"/>
    </source>
</evidence>
<protein>
    <recommendedName>
        <fullName evidence="3">Small RNA 2'-O-methyltransferase</fullName>
        <ecNumber evidence="11">2.1.1.386</ecNumber>
    </recommendedName>
</protein>
<evidence type="ECO:0000256" key="12">
    <source>
        <dbReference type="ARBA" id="ARBA00048418"/>
    </source>
</evidence>
<keyword evidence="5" id="KW-0808">Transferase</keyword>
<evidence type="ECO:0000256" key="9">
    <source>
        <dbReference type="ARBA" id="ARBA00022884"/>
    </source>
</evidence>
<accession>A0A0L6VL29</accession>
<dbReference type="InterPro" id="IPR026610">
    <property type="entry name" value="Hen1"/>
</dbReference>
<evidence type="ECO:0000256" key="3">
    <source>
        <dbReference type="ARBA" id="ARBA00021330"/>
    </source>
</evidence>
<evidence type="ECO:0000313" key="14">
    <source>
        <dbReference type="Proteomes" id="UP000037035"/>
    </source>
</evidence>
<comment type="similarity">
    <text evidence="2">Belongs to the methyltransferase superfamily. HEN1 family.</text>
</comment>
<dbReference type="AlphaFoldDB" id="A0A0L6VL29"/>
<sequence>MLRHWATWVAEPIFSTQMGVAEPIFIPSLCLLFKNPGGSGSKQWDVPDPEPRGRMPLAYPGLRGPAPCVKANILLDADMSQDQWLPHEHVQSPFRFFPDLATQRRSFCLGFLKRERVKSVSNLSPPQIRRTKKVMIMSVGQSHGAECIFLLLKVLELGCGEGTLLGLLTQPASCVEEIPSESALEWLREEQAKAKDKGRKERLVEMVRVVRETPSPEDYQRDLHLELLMGLDLDPSSVQRVHETIQCTNQRDAQSTNTFFWRDLRWEPLRVELWSGDLAEKNERFTGVECVVMSEVIEHLWPAQLERCVPLIFGTYRPQWILITTPNHEFNRYMDQYSSPESRTRHRFLDPTRRTNRFFRDSDHKFEWSQLEFLRWSKDVSSRYGYDYEISGCGSYINYFHQSVSPEFSLPSSALAPPESPAEFFATQCVVFKRRSGYRSEEEGKTEGEADVGKDKGAHKLVAVEEYDVDTGLMEDEGRAASRVEILELAKQYLIGTGQSRVRLRELWYCQPRIARLSAGNILLLFLALADEQGWRLSILPDALLPYHHLTGIDALCLTWLNFPDPSSNTP</sequence>
<dbReference type="GO" id="GO:0001510">
    <property type="term" value="P:RNA methylation"/>
    <property type="evidence" value="ECO:0007669"/>
    <property type="project" value="InterPro"/>
</dbReference>
<keyword evidence="14" id="KW-1185">Reference proteome</keyword>
<evidence type="ECO:0000256" key="10">
    <source>
        <dbReference type="ARBA" id="ARBA00023158"/>
    </source>
</evidence>
<evidence type="ECO:0000256" key="7">
    <source>
        <dbReference type="ARBA" id="ARBA00022723"/>
    </source>
</evidence>
<dbReference type="GO" id="GO:0090486">
    <property type="term" value="F:small RNA 2'-O-methyltransferase activity"/>
    <property type="evidence" value="ECO:0007669"/>
    <property type="project" value="UniProtKB-EC"/>
</dbReference>
<keyword evidence="6" id="KW-0949">S-adenosyl-L-methionine</keyword>
<organism evidence="13 14">
    <name type="scientific">Puccinia sorghi</name>
    <dbReference type="NCBI Taxonomy" id="27349"/>
    <lineage>
        <taxon>Eukaryota</taxon>
        <taxon>Fungi</taxon>
        <taxon>Dikarya</taxon>
        <taxon>Basidiomycota</taxon>
        <taxon>Pucciniomycotina</taxon>
        <taxon>Pucciniomycetes</taxon>
        <taxon>Pucciniales</taxon>
        <taxon>Pucciniaceae</taxon>
        <taxon>Puccinia</taxon>
    </lineage>
</organism>
<proteinExistence type="inferred from homology"/>
<comment type="caution">
    <text evidence="13">The sequence shown here is derived from an EMBL/GenBank/DDBJ whole genome shotgun (WGS) entry which is preliminary data.</text>
</comment>
<dbReference type="PANTHER" id="PTHR21404">
    <property type="entry name" value="HEN1"/>
    <property type="match status" value="1"/>
</dbReference>
<keyword evidence="10" id="KW-0943">RNA-mediated gene silencing</keyword>
<dbReference type="Gene3D" id="3.40.50.150">
    <property type="entry name" value="Vaccinia Virus protein VP39"/>
    <property type="match status" value="1"/>
</dbReference>
<dbReference type="GO" id="GO:0005737">
    <property type="term" value="C:cytoplasm"/>
    <property type="evidence" value="ECO:0007669"/>
    <property type="project" value="TreeGrafter"/>
</dbReference>
<dbReference type="PANTHER" id="PTHR21404:SF3">
    <property type="entry name" value="SMALL RNA 2'-O-METHYLTRANSFERASE"/>
    <property type="match status" value="1"/>
</dbReference>
<comment type="catalytic activity">
    <reaction evidence="12">
        <text>small RNA 3'-end nucleotide + S-adenosyl-L-methionine = small RNA 3'-end 2'-O-methylnucleotide + S-adenosyl-L-homocysteine + H(+)</text>
        <dbReference type="Rhea" id="RHEA:37887"/>
        <dbReference type="Rhea" id="RHEA-COMP:10415"/>
        <dbReference type="Rhea" id="RHEA-COMP:10416"/>
        <dbReference type="ChEBI" id="CHEBI:15378"/>
        <dbReference type="ChEBI" id="CHEBI:57856"/>
        <dbReference type="ChEBI" id="CHEBI:59789"/>
        <dbReference type="ChEBI" id="CHEBI:74896"/>
        <dbReference type="ChEBI" id="CHEBI:74898"/>
        <dbReference type="EC" id="2.1.1.386"/>
    </reaction>
</comment>
<evidence type="ECO:0000256" key="8">
    <source>
        <dbReference type="ARBA" id="ARBA00022842"/>
    </source>
</evidence>
<dbReference type="STRING" id="27349.A0A0L6VL29"/>
<evidence type="ECO:0000256" key="4">
    <source>
        <dbReference type="ARBA" id="ARBA00022603"/>
    </source>
</evidence>
<dbReference type="GO" id="GO:0003723">
    <property type="term" value="F:RNA binding"/>
    <property type="evidence" value="ECO:0007669"/>
    <property type="project" value="UniProtKB-KW"/>
</dbReference>